<dbReference type="Proteomes" id="UP000779574">
    <property type="component" value="Unassembled WGS sequence"/>
</dbReference>
<reference evidence="8" key="1">
    <citation type="journal article" date="2021" name="J Fungi (Basel)">
        <title>Virulence traits and population genomics of the black yeast Aureobasidium melanogenum.</title>
        <authorList>
            <person name="Cernosa A."/>
            <person name="Sun X."/>
            <person name="Gostincar C."/>
            <person name="Fang C."/>
            <person name="Gunde-Cimerman N."/>
            <person name="Song Z."/>
        </authorList>
    </citation>
    <scope>NUCLEOTIDE SEQUENCE</scope>
    <source>
        <strain evidence="8">EXF-9911</strain>
    </source>
</reference>
<dbReference type="GO" id="GO:0016926">
    <property type="term" value="P:protein desumoylation"/>
    <property type="evidence" value="ECO:0007669"/>
    <property type="project" value="TreeGrafter"/>
</dbReference>
<keyword evidence="5" id="KW-0378">Hydrolase</keyword>
<gene>
    <name evidence="8" type="ORF">KCU76_g11625</name>
</gene>
<feature type="compositionally biased region" description="Acidic residues" evidence="6">
    <location>
        <begin position="864"/>
        <end position="873"/>
    </location>
</feature>
<dbReference type="InterPro" id="IPR003653">
    <property type="entry name" value="Peptidase_C48_C"/>
</dbReference>
<feature type="region of interest" description="Disordered" evidence="6">
    <location>
        <begin position="118"/>
        <end position="281"/>
    </location>
</feature>
<dbReference type="GO" id="GO:0006508">
    <property type="term" value="P:proteolysis"/>
    <property type="evidence" value="ECO:0007669"/>
    <property type="project" value="UniProtKB-KW"/>
</dbReference>
<evidence type="ECO:0000256" key="3">
    <source>
        <dbReference type="ARBA" id="ARBA00022670"/>
    </source>
</evidence>
<dbReference type="OrthoDB" id="442460at2759"/>
<dbReference type="GO" id="GO:0005737">
    <property type="term" value="C:cytoplasm"/>
    <property type="evidence" value="ECO:0007669"/>
    <property type="project" value="TreeGrafter"/>
</dbReference>
<feature type="compositionally biased region" description="Polar residues" evidence="6">
    <location>
        <begin position="41"/>
        <end position="52"/>
    </location>
</feature>
<feature type="non-terminal residue" evidence="8">
    <location>
        <position position="1230"/>
    </location>
</feature>
<dbReference type="InterPro" id="IPR038765">
    <property type="entry name" value="Papain-like_cys_pep_sf"/>
</dbReference>
<dbReference type="Gene3D" id="3.40.395.10">
    <property type="entry name" value="Adenoviral Proteinase, Chain A"/>
    <property type="match status" value="1"/>
</dbReference>
<feature type="compositionally biased region" description="Basic and acidic residues" evidence="6">
    <location>
        <begin position="1194"/>
        <end position="1203"/>
    </location>
</feature>
<feature type="region of interest" description="Disordered" evidence="6">
    <location>
        <begin position="1070"/>
        <end position="1203"/>
    </location>
</feature>
<feature type="region of interest" description="Disordered" evidence="6">
    <location>
        <begin position="25"/>
        <end position="100"/>
    </location>
</feature>
<keyword evidence="3" id="KW-0645">Protease</keyword>
<evidence type="ECO:0000313" key="8">
    <source>
        <dbReference type="EMBL" id="KAG9685551.1"/>
    </source>
</evidence>
<evidence type="ECO:0000313" key="9">
    <source>
        <dbReference type="Proteomes" id="UP000779574"/>
    </source>
</evidence>
<reference evidence="8" key="2">
    <citation type="submission" date="2021-08" db="EMBL/GenBank/DDBJ databases">
        <authorList>
            <person name="Gostincar C."/>
            <person name="Sun X."/>
            <person name="Song Z."/>
            <person name="Gunde-Cimerman N."/>
        </authorList>
    </citation>
    <scope>NUCLEOTIDE SEQUENCE</scope>
    <source>
        <strain evidence="8">EXF-9911</strain>
    </source>
</reference>
<protein>
    <submittedName>
        <fullName evidence="8">Cysteine proteinase</fullName>
    </submittedName>
</protein>
<comment type="similarity">
    <text evidence="1">Belongs to the peptidase C48 family.</text>
</comment>
<feature type="compositionally biased region" description="Polar residues" evidence="6">
    <location>
        <begin position="165"/>
        <end position="174"/>
    </location>
</feature>
<sequence>MAGLVSSIGEGLTGIKRAFDTLIGHDSDTKDDAQPSEGSRAESTYTSTTSPEVHSRNKRLRTQPATNPRQSASPRYPEEQPRSKRESTHSSPNQGRVTPAKEYLYRIQSSFDITSLTKSSRLEGSSRTRQTYAHPSTDRELGQQRANQRRAVASADEKRLFPDSYPSTEGSTIISMPRDDWITTNTTNTMKRKPPGSSVRPANTLNRPGPGFNTLTTVKVSGANVSENTAKRQKTNHEFADDDTNDMLGDSFGNRGLQGQQHSAPRRPPSIVSLTSQSQETLSQKINPFTHDEARNIHSTLNHNKKKGRKPKIGAALPSSPRQGGTFTDPVSVDDNDDIQILSDQRSPPRSINRTAPPRISRDEAHDQFARRITAQETRNHAKPATHVLDHIEIDQPRSPLLAETFVRDDEEPDQAPVLHQAQPKFKNRMQSTSNTARPLQNKQTIEDSSEDELSREPAVQSSVRKSKQVRSPSPNHIVSTHFTKKRSKAKARDNITIALSSLRMKAGNWKNLYLIYSWQHKAMQFIKNDEVLLNRQGVPIQLGSKHVQTLFCSTSSSTAAIFGGCNDNFSSGKIYFEFASTNEFDEFLEAANHMNDRANVKDLQADKFTHVCEGAETFFKPAAATVDPELQAMSHRQDQSRAYTNRERTLAAQRGVSLPEPTNQITPTRMTRAMKSEFTNQPANKSAQDLSLPPPVARTEQSTPVRSSRRLQSRDSGKAAIPAEPEVERWTVKHGIPKWDAPLTYPAVGTNRTTVDAEDIARLDDGELLNDNIISFCLREMQENNPDLKGKAHIFNSFFYETLSTLPSRKRGFDYEGVKRWTRNIDLFSHPYVAVPINTQYHWFLVIICNLDKLERKLKLEGLGDDEEEPENEPQPTVEEPAQSQSTVSNDIEIPETPPQETKDDVLSQGVKRISLDASQEQEEELPPLSKLKPISRKGKKQAPPLPKVDPDTPALIILDSLSGTHTQEVKNLKQYVVHEGRDKRGLEFEYTELKGMNARGLPQQTNFCDCGVYLIGYMEAFLRDPAEFVRKVMSRELDHNNDFADFDPSKKRAEIRGRLIKLEEEQSFAKKQKKKEKARLLKMANQDNSTTSPAPVPKQMSSPAKPPEAQKDSRMVQSSPMKPPPPPIHKPSPRKPSPHESSSYKTASPRRSPPTVERSLHDEMLFGDTGDTAEDTGERTRPGSYDNYSYHRNGDRHDQPTIIHSRMDIRDELEQAAQHASQVNYEEE</sequence>
<evidence type="ECO:0000256" key="2">
    <source>
        <dbReference type="ARBA" id="ARBA00022553"/>
    </source>
</evidence>
<feature type="compositionally biased region" description="Polar residues" evidence="6">
    <location>
        <begin position="460"/>
        <end position="482"/>
    </location>
</feature>
<dbReference type="PANTHER" id="PTHR46896">
    <property type="entry name" value="SENTRIN-SPECIFIC PROTEASE"/>
    <property type="match status" value="1"/>
</dbReference>
<feature type="compositionally biased region" description="Pro residues" evidence="6">
    <location>
        <begin position="1123"/>
        <end position="1132"/>
    </location>
</feature>
<dbReference type="InterPro" id="IPR051947">
    <property type="entry name" value="Sentrin-specific_protease"/>
</dbReference>
<evidence type="ECO:0000256" key="1">
    <source>
        <dbReference type="ARBA" id="ARBA00005234"/>
    </source>
</evidence>
<feature type="compositionally biased region" description="Polar residues" evidence="6">
    <location>
        <begin position="429"/>
        <end position="444"/>
    </location>
</feature>
<comment type="caution">
    <text evidence="8">The sequence shown here is derived from an EMBL/GenBank/DDBJ whole genome shotgun (WGS) entry which is preliminary data.</text>
</comment>
<feature type="compositionally biased region" description="Polar residues" evidence="6">
    <location>
        <begin position="63"/>
        <end position="73"/>
    </location>
</feature>
<dbReference type="GO" id="GO:0070139">
    <property type="term" value="F:SUMO-specific endopeptidase activity"/>
    <property type="evidence" value="ECO:0007669"/>
    <property type="project" value="TreeGrafter"/>
</dbReference>
<dbReference type="Pfam" id="PF02902">
    <property type="entry name" value="Peptidase_C48"/>
    <property type="match status" value="1"/>
</dbReference>
<feature type="compositionally biased region" description="Basic residues" evidence="6">
    <location>
        <begin position="303"/>
        <end position="312"/>
    </location>
</feature>
<feature type="compositionally biased region" description="Polar residues" evidence="6">
    <location>
        <begin position="680"/>
        <end position="690"/>
    </location>
</feature>
<feature type="compositionally biased region" description="Polar residues" evidence="6">
    <location>
        <begin position="342"/>
        <end position="354"/>
    </location>
</feature>
<evidence type="ECO:0000256" key="6">
    <source>
        <dbReference type="SAM" id="MobiDB-lite"/>
    </source>
</evidence>
<evidence type="ECO:0000256" key="4">
    <source>
        <dbReference type="ARBA" id="ARBA00022786"/>
    </source>
</evidence>
<evidence type="ECO:0000256" key="5">
    <source>
        <dbReference type="ARBA" id="ARBA00022801"/>
    </source>
</evidence>
<keyword evidence="2" id="KW-0597">Phosphoprotein</keyword>
<dbReference type="AlphaFoldDB" id="A0A9P8J5B8"/>
<feature type="region of interest" description="Disordered" evidence="6">
    <location>
        <begin position="863"/>
        <end position="953"/>
    </location>
</feature>
<dbReference type="PROSITE" id="PS50600">
    <property type="entry name" value="ULP_PROTEASE"/>
    <property type="match status" value="1"/>
</dbReference>
<feature type="region of interest" description="Disordered" evidence="6">
    <location>
        <begin position="680"/>
        <end position="727"/>
    </location>
</feature>
<dbReference type="GO" id="GO:0005634">
    <property type="term" value="C:nucleus"/>
    <property type="evidence" value="ECO:0007669"/>
    <property type="project" value="TreeGrafter"/>
</dbReference>
<feature type="region of interest" description="Disordered" evidence="6">
    <location>
        <begin position="410"/>
        <end position="486"/>
    </location>
</feature>
<evidence type="ECO:0000259" key="7">
    <source>
        <dbReference type="PROSITE" id="PS50600"/>
    </source>
</evidence>
<accession>A0A9P8J5B8</accession>
<name>A0A9P8J5B8_AURME</name>
<keyword evidence="4" id="KW-0833">Ubl conjugation pathway</keyword>
<feature type="region of interest" description="Disordered" evidence="6">
    <location>
        <begin position="300"/>
        <end position="364"/>
    </location>
</feature>
<dbReference type="EMBL" id="JAHFXF010000566">
    <property type="protein sequence ID" value="KAG9685551.1"/>
    <property type="molecule type" value="Genomic_DNA"/>
</dbReference>
<feature type="compositionally biased region" description="Basic and acidic residues" evidence="6">
    <location>
        <begin position="76"/>
        <end position="88"/>
    </location>
</feature>
<proteinExistence type="inferred from homology"/>
<feature type="domain" description="Ubiquitin-like protease family profile" evidence="7">
    <location>
        <begin position="754"/>
        <end position="1023"/>
    </location>
</feature>
<feature type="compositionally biased region" description="Polar residues" evidence="6">
    <location>
        <begin position="213"/>
        <end position="228"/>
    </location>
</feature>
<dbReference type="PANTHER" id="PTHR46896:SF3">
    <property type="entry name" value="FI06413P-RELATED"/>
    <property type="match status" value="1"/>
</dbReference>
<organism evidence="8 9">
    <name type="scientific">Aureobasidium melanogenum</name>
    <name type="common">Aureobasidium pullulans var. melanogenum</name>
    <dbReference type="NCBI Taxonomy" id="46634"/>
    <lineage>
        <taxon>Eukaryota</taxon>
        <taxon>Fungi</taxon>
        <taxon>Dikarya</taxon>
        <taxon>Ascomycota</taxon>
        <taxon>Pezizomycotina</taxon>
        <taxon>Dothideomycetes</taxon>
        <taxon>Dothideomycetidae</taxon>
        <taxon>Dothideales</taxon>
        <taxon>Saccotheciaceae</taxon>
        <taxon>Aureobasidium</taxon>
    </lineage>
</organism>
<dbReference type="SUPFAM" id="SSF54001">
    <property type="entry name" value="Cysteine proteinases"/>
    <property type="match status" value="1"/>
</dbReference>